<keyword evidence="5" id="KW-1278">Translocase</keyword>
<evidence type="ECO:0000256" key="2">
    <source>
        <dbReference type="ARBA" id="ARBA00022448"/>
    </source>
</evidence>
<keyword evidence="2" id="KW-0813">Transport</keyword>
<dbReference type="Proteomes" id="UP001333710">
    <property type="component" value="Chromosome"/>
</dbReference>
<keyword evidence="4 8" id="KW-0067">ATP-binding</keyword>
<proteinExistence type="inferred from homology"/>
<dbReference type="Pfam" id="PF00005">
    <property type="entry name" value="ABC_tran"/>
    <property type="match status" value="1"/>
</dbReference>
<evidence type="ECO:0000256" key="1">
    <source>
        <dbReference type="ARBA" id="ARBA00005417"/>
    </source>
</evidence>
<evidence type="ECO:0000256" key="3">
    <source>
        <dbReference type="ARBA" id="ARBA00022741"/>
    </source>
</evidence>
<dbReference type="KEGG" id="pmaw:MACH26_12750"/>
<evidence type="ECO:0000256" key="6">
    <source>
        <dbReference type="ARBA" id="ARBA00037066"/>
    </source>
</evidence>
<organism evidence="8 9">
    <name type="scientific">Planctobacterium marinum</name>
    <dbReference type="NCBI Taxonomy" id="1631968"/>
    <lineage>
        <taxon>Bacteria</taxon>
        <taxon>Pseudomonadati</taxon>
        <taxon>Pseudomonadota</taxon>
        <taxon>Gammaproteobacteria</taxon>
        <taxon>Alteromonadales</taxon>
        <taxon>Alteromonadaceae</taxon>
        <taxon>Planctobacterium</taxon>
    </lineage>
</organism>
<evidence type="ECO:0000256" key="4">
    <source>
        <dbReference type="ARBA" id="ARBA00022840"/>
    </source>
</evidence>
<dbReference type="PROSITE" id="PS00211">
    <property type="entry name" value="ABC_TRANSPORTER_1"/>
    <property type="match status" value="1"/>
</dbReference>
<dbReference type="PROSITE" id="PS50893">
    <property type="entry name" value="ABC_TRANSPORTER_2"/>
    <property type="match status" value="1"/>
</dbReference>
<dbReference type="GO" id="GO:0016887">
    <property type="term" value="F:ATP hydrolysis activity"/>
    <property type="evidence" value="ECO:0007669"/>
    <property type="project" value="InterPro"/>
</dbReference>
<dbReference type="FunFam" id="3.40.50.300:FF:000134">
    <property type="entry name" value="Iron-enterobactin ABC transporter ATP-binding protein"/>
    <property type="match status" value="1"/>
</dbReference>
<feature type="domain" description="ABC transporter" evidence="7">
    <location>
        <begin position="8"/>
        <end position="240"/>
    </location>
</feature>
<keyword evidence="3" id="KW-0547">Nucleotide-binding</keyword>
<dbReference type="PANTHER" id="PTHR42794">
    <property type="entry name" value="HEMIN IMPORT ATP-BINDING PROTEIN HMUV"/>
    <property type="match status" value="1"/>
</dbReference>
<sequence length="264" mass="28830">MEHSEPFLQAEGLHWKPEDKLVLDRVDCHFAKGKISGVVGANGAGKSSLLRALQGLTPLDSGEVFIDGKVLAELSRTQRAQTIAAVPQSTALLFSLTAYEVVRMALIPWKSALSSDTRQDRAWLEQCMKQTGCIGFVNRNYNSLSGGEQQRVLLARALAQKTEIILLDEPTSHLDIFYQHEVLMLLKKLNKTIVLSIHDLNLAAQYCDEIVVLKQGQVLMAGAPKTAMQQSVLQDAFGLPCSVAINPGNGIPTVCFHPELKANG</sequence>
<dbReference type="InterPro" id="IPR003593">
    <property type="entry name" value="AAA+_ATPase"/>
</dbReference>
<reference evidence="8" key="1">
    <citation type="submission" date="2023-01" db="EMBL/GenBank/DDBJ databases">
        <title>Complete genome sequence of Planctobacterium marinum strain Dej080120_11.</title>
        <authorList>
            <person name="Ueki S."/>
            <person name="Maruyama F."/>
        </authorList>
    </citation>
    <scope>NUCLEOTIDE SEQUENCE</scope>
    <source>
        <strain evidence="8">Dej080120_11</strain>
    </source>
</reference>
<evidence type="ECO:0000256" key="5">
    <source>
        <dbReference type="ARBA" id="ARBA00022967"/>
    </source>
</evidence>
<keyword evidence="9" id="KW-1185">Reference proteome</keyword>
<dbReference type="InterPro" id="IPR027417">
    <property type="entry name" value="P-loop_NTPase"/>
</dbReference>
<evidence type="ECO:0000259" key="7">
    <source>
        <dbReference type="PROSITE" id="PS50893"/>
    </source>
</evidence>
<accession>A0AA48HI65</accession>
<evidence type="ECO:0000313" key="9">
    <source>
        <dbReference type="Proteomes" id="UP001333710"/>
    </source>
</evidence>
<gene>
    <name evidence="8" type="ORF">MACH26_12750</name>
</gene>
<protein>
    <submittedName>
        <fullName evidence="8">ABC transporter ATP-binding protein</fullName>
    </submittedName>
</protein>
<dbReference type="CDD" id="cd03214">
    <property type="entry name" value="ABC_Iron-Siderophores_B12_Hemin"/>
    <property type="match status" value="1"/>
</dbReference>
<dbReference type="EMBL" id="AP027272">
    <property type="protein sequence ID" value="BDX05754.1"/>
    <property type="molecule type" value="Genomic_DNA"/>
</dbReference>
<dbReference type="GO" id="GO:0005524">
    <property type="term" value="F:ATP binding"/>
    <property type="evidence" value="ECO:0007669"/>
    <property type="project" value="UniProtKB-KW"/>
</dbReference>
<dbReference type="AlphaFoldDB" id="A0AA48HI65"/>
<dbReference type="InterPro" id="IPR017871">
    <property type="entry name" value="ABC_transporter-like_CS"/>
</dbReference>
<dbReference type="SMART" id="SM00382">
    <property type="entry name" value="AAA"/>
    <property type="match status" value="1"/>
</dbReference>
<dbReference type="InterPro" id="IPR003439">
    <property type="entry name" value="ABC_transporter-like_ATP-bd"/>
</dbReference>
<dbReference type="SUPFAM" id="SSF52540">
    <property type="entry name" value="P-loop containing nucleoside triphosphate hydrolases"/>
    <property type="match status" value="1"/>
</dbReference>
<dbReference type="RefSeq" id="WP_338291746.1">
    <property type="nucleotide sequence ID" value="NZ_AP027272.1"/>
</dbReference>
<comment type="similarity">
    <text evidence="1">Belongs to the ABC transporter superfamily.</text>
</comment>
<dbReference type="Gene3D" id="3.40.50.300">
    <property type="entry name" value="P-loop containing nucleotide triphosphate hydrolases"/>
    <property type="match status" value="1"/>
</dbReference>
<comment type="function">
    <text evidence="6">Part of the ABC transporter complex HmuTUV involved in hemin import. Responsible for energy coupling to the transport system.</text>
</comment>
<evidence type="ECO:0000313" key="8">
    <source>
        <dbReference type="EMBL" id="BDX05754.1"/>
    </source>
</evidence>
<name>A0AA48HI65_9ALTE</name>
<dbReference type="PANTHER" id="PTHR42794:SF1">
    <property type="entry name" value="HEMIN IMPORT ATP-BINDING PROTEIN HMUV"/>
    <property type="match status" value="1"/>
</dbReference>